<feature type="domain" description="ZP" evidence="2">
    <location>
        <begin position="12"/>
        <end position="251"/>
    </location>
</feature>
<dbReference type="InterPro" id="IPR042235">
    <property type="entry name" value="ZP-C_dom"/>
</dbReference>
<dbReference type="AlphaFoldDB" id="A0ABD3XKI9"/>
<evidence type="ECO:0000259" key="2">
    <source>
        <dbReference type="PROSITE" id="PS51034"/>
    </source>
</evidence>
<feature type="non-terminal residue" evidence="3">
    <location>
        <position position="292"/>
    </location>
</feature>
<proteinExistence type="predicted"/>
<dbReference type="Pfam" id="PF00100">
    <property type="entry name" value="Zona_pellucida"/>
    <property type="match status" value="1"/>
</dbReference>
<evidence type="ECO:0000256" key="1">
    <source>
        <dbReference type="ARBA" id="ARBA00023157"/>
    </source>
</evidence>
<comment type="caution">
    <text evidence="3">The sequence shown here is derived from an EMBL/GenBank/DDBJ whole genome shotgun (WGS) entry which is preliminary data.</text>
</comment>
<keyword evidence="1" id="KW-1015">Disulfide bond</keyword>
<dbReference type="SMART" id="SM00241">
    <property type="entry name" value="ZP"/>
    <property type="match status" value="1"/>
</dbReference>
<accession>A0ABD3XKI9</accession>
<reference evidence="3 4" key="1">
    <citation type="submission" date="2024-11" db="EMBL/GenBank/DDBJ databases">
        <title>Chromosome-level genome assembly of the freshwater bivalve Anodonta woodiana.</title>
        <authorList>
            <person name="Chen X."/>
        </authorList>
    </citation>
    <scope>NUCLEOTIDE SEQUENCE [LARGE SCALE GENOMIC DNA]</scope>
    <source>
        <strain evidence="3">MN2024</strain>
        <tissue evidence="3">Gills</tissue>
    </source>
</reference>
<evidence type="ECO:0000313" key="4">
    <source>
        <dbReference type="Proteomes" id="UP001634394"/>
    </source>
</evidence>
<keyword evidence="4" id="KW-1185">Reference proteome</keyword>
<name>A0ABD3XKI9_SINWO</name>
<gene>
    <name evidence="3" type="ORF">ACJMK2_026705</name>
</gene>
<dbReference type="Proteomes" id="UP001634394">
    <property type="component" value="Unassembled WGS sequence"/>
</dbReference>
<organism evidence="3 4">
    <name type="scientific">Sinanodonta woodiana</name>
    <name type="common">Chinese pond mussel</name>
    <name type="synonym">Anodonta woodiana</name>
    <dbReference type="NCBI Taxonomy" id="1069815"/>
    <lineage>
        <taxon>Eukaryota</taxon>
        <taxon>Metazoa</taxon>
        <taxon>Spiralia</taxon>
        <taxon>Lophotrochozoa</taxon>
        <taxon>Mollusca</taxon>
        <taxon>Bivalvia</taxon>
        <taxon>Autobranchia</taxon>
        <taxon>Heteroconchia</taxon>
        <taxon>Palaeoheterodonta</taxon>
        <taxon>Unionida</taxon>
        <taxon>Unionoidea</taxon>
        <taxon>Unionidae</taxon>
        <taxon>Unioninae</taxon>
        <taxon>Sinanodonta</taxon>
    </lineage>
</organism>
<dbReference type="InterPro" id="IPR001507">
    <property type="entry name" value="ZP_dom"/>
</dbReference>
<sequence>MRTSITSGLSYDCTNNNTIRVYGTNVTVYGSMYATDVNNIQCNVNRTNLTDSEVCFVISGCNVTKPIRVIIMSDTQNMSSNMVIGGRTHESDELLCTGMIAGGVKVHQSLQINETRSTPSFIHHYQQSHDLKLEIRHEAGSPLLANETVLIGEKLKLYISVQKGFRTFVDSCNATDKVVNGNHTKTLVSHGYTSDKEVLGNFTMTNSSTRAEMEAELYAFHFIGTHSITINCEITVCENDDTDCSFNVTIPYARRRRNTAPLEQTMTVSTTLKVVDRPQEKDGNWNISAGQN</sequence>
<protein>
    <recommendedName>
        <fullName evidence="2">ZP domain-containing protein</fullName>
    </recommendedName>
</protein>
<dbReference type="PROSITE" id="PS51034">
    <property type="entry name" value="ZP_2"/>
    <property type="match status" value="1"/>
</dbReference>
<evidence type="ECO:0000313" key="3">
    <source>
        <dbReference type="EMBL" id="KAL3886727.1"/>
    </source>
</evidence>
<dbReference type="Gene3D" id="2.60.40.4100">
    <property type="entry name" value="Zona pellucida, ZP-C domain"/>
    <property type="match status" value="1"/>
</dbReference>
<dbReference type="EMBL" id="JBJQND010000002">
    <property type="protein sequence ID" value="KAL3886727.1"/>
    <property type="molecule type" value="Genomic_DNA"/>
</dbReference>
<dbReference type="InterPro" id="IPR055355">
    <property type="entry name" value="ZP-C"/>
</dbReference>